<accession>A0ABU5GPD0</accession>
<dbReference type="SUPFAM" id="SSF141571">
    <property type="entry name" value="Pentapeptide repeat-like"/>
    <property type="match status" value="1"/>
</dbReference>
<proteinExistence type="predicted"/>
<dbReference type="Gene3D" id="2.160.20.80">
    <property type="entry name" value="E3 ubiquitin-protein ligase SopA"/>
    <property type="match status" value="1"/>
</dbReference>
<dbReference type="Proteomes" id="UP001294570">
    <property type="component" value="Unassembled WGS sequence"/>
</dbReference>
<organism evidence="1 2">
    <name type="scientific">Denitrificimonas halotolerans</name>
    <dbReference type="NCBI Taxonomy" id="3098930"/>
    <lineage>
        <taxon>Bacteria</taxon>
        <taxon>Pseudomonadati</taxon>
        <taxon>Pseudomonadota</taxon>
        <taxon>Gammaproteobacteria</taxon>
        <taxon>Pseudomonadales</taxon>
        <taxon>Pseudomonadaceae</taxon>
        <taxon>Denitrificimonas</taxon>
    </lineage>
</organism>
<sequence length="199" mass="23046">MSQLDSHHQYFEETFNNLNMQDIRCQKSEFEACSFVDCNFTGAIFEHCNFIHCSFNRCQLSLAKLPYTRVFGLSFLECKLVGIDWTQVAWSEYHKDFEVSFRQCILNDSSFFGLTLQGLMLDECKVQDVDFREGDFSKAVMTYSDFTHSLFMRTNLQGADFTEATQYSINILENQVQGAKFSKHEAVYLLESLGVELVD</sequence>
<dbReference type="EMBL" id="JAXIVU010000002">
    <property type="protein sequence ID" value="MDY7218372.1"/>
    <property type="molecule type" value="Genomic_DNA"/>
</dbReference>
<dbReference type="RefSeq" id="WP_321552476.1">
    <property type="nucleotide sequence ID" value="NZ_JAXIVU010000002.1"/>
</dbReference>
<dbReference type="PANTHER" id="PTHR42999">
    <property type="entry name" value="ANTIBIOTIC RESISTANCE PROTEIN MCBG"/>
    <property type="match status" value="1"/>
</dbReference>
<evidence type="ECO:0000313" key="1">
    <source>
        <dbReference type="EMBL" id="MDY7218372.1"/>
    </source>
</evidence>
<dbReference type="Pfam" id="PF13599">
    <property type="entry name" value="Pentapeptide_4"/>
    <property type="match status" value="2"/>
</dbReference>
<protein>
    <submittedName>
        <fullName evidence="1">Pentapeptide repeat-containing protein</fullName>
    </submittedName>
</protein>
<comment type="caution">
    <text evidence="1">The sequence shown here is derived from an EMBL/GenBank/DDBJ whole genome shotgun (WGS) entry which is preliminary data.</text>
</comment>
<dbReference type="InterPro" id="IPR001646">
    <property type="entry name" value="5peptide_repeat"/>
</dbReference>
<name>A0ABU5GPD0_9GAMM</name>
<gene>
    <name evidence="1" type="ORF">TOI97_02085</name>
</gene>
<dbReference type="PANTHER" id="PTHR42999:SF1">
    <property type="entry name" value="PENTAPEPTIDE REPEAT-CONTAINING PROTEIN"/>
    <property type="match status" value="1"/>
</dbReference>
<evidence type="ECO:0000313" key="2">
    <source>
        <dbReference type="Proteomes" id="UP001294570"/>
    </source>
</evidence>
<reference evidence="1 2" key="1">
    <citation type="submission" date="2023-12" db="EMBL/GenBank/DDBJ databases">
        <title>Denitrificimonas halotolerans sp. nov.,a novel species isolated from landfill leachate.</title>
        <authorList>
            <person name="Wang S."/>
        </authorList>
    </citation>
    <scope>NUCLEOTIDE SEQUENCE [LARGE SCALE GENOMIC DNA]</scope>
    <source>
        <strain evidence="1 2">JX-1</strain>
    </source>
</reference>
<dbReference type="InterPro" id="IPR052949">
    <property type="entry name" value="PA_immunity-related"/>
</dbReference>
<keyword evidence="2" id="KW-1185">Reference proteome</keyword>